<dbReference type="PANTHER" id="PTHR34135:SF2">
    <property type="entry name" value="LYSOZYME"/>
    <property type="match status" value="1"/>
</dbReference>
<keyword evidence="3" id="KW-0326">Glycosidase</keyword>
<reference evidence="6 7" key="1">
    <citation type="journal article" date="2009" name="Stand. Genomic Sci.">
        <title>Complete genome sequence of Pedobacter heparinus type strain (HIM 762-3).</title>
        <authorList>
            <person name="Han C."/>
            <person name="Spring S."/>
            <person name="Lapidus A."/>
            <person name="Del Rio T.G."/>
            <person name="Tice H."/>
            <person name="Copeland A."/>
            <person name="Cheng J.F."/>
            <person name="Lucas S."/>
            <person name="Chen F."/>
            <person name="Nolan M."/>
            <person name="Bruce D."/>
            <person name="Goodwin L."/>
            <person name="Pitluck S."/>
            <person name="Ivanova N."/>
            <person name="Mavromatis K."/>
            <person name="Mikhailova N."/>
            <person name="Pati A."/>
            <person name="Chen A."/>
            <person name="Palaniappan K."/>
            <person name="Land M."/>
            <person name="Hauser L."/>
            <person name="Chang Y.J."/>
            <person name="Jeffries C.C."/>
            <person name="Saunders E."/>
            <person name="Chertkov O."/>
            <person name="Brettin T."/>
            <person name="Goker M."/>
            <person name="Rohde M."/>
            <person name="Bristow J."/>
            <person name="Eisen J.A."/>
            <person name="Markowitz V."/>
            <person name="Hugenholtz P."/>
            <person name="Kyrpides N.C."/>
            <person name="Klenk H.P."/>
            <person name="Detter J.C."/>
        </authorList>
    </citation>
    <scope>NUCLEOTIDE SEQUENCE [LARGE SCALE GENOMIC DNA]</scope>
    <source>
        <strain evidence="7">ATCC 13125 / DSM 2366 / CIP 104194 / JCM 7457 / NBRC 12017 / NCIMB 9290 / NRRL B-14731 / HIM 762-3</strain>
    </source>
</reference>
<keyword evidence="5" id="KW-1133">Transmembrane helix</keyword>
<evidence type="ECO:0000256" key="4">
    <source>
        <dbReference type="SAM" id="MobiDB-lite"/>
    </source>
</evidence>
<dbReference type="STRING" id="485917.Phep_1439"/>
<name>C6XT92_PEDHD</name>
<dbReference type="eggNOG" id="COG3757">
    <property type="taxonomic scope" value="Bacteria"/>
</dbReference>
<sequence>MLKKHPDVDQEHWLFYFGSRPVWRIQSLLYFCRIMPPAPRKTPASRKSTFRQTYESDASGRPRRKTTPRKKVVKKRKPWPVGLKFLIAALLLILLSPFYYGYIIKGFSSTWRWIKDLGEDPSYRTYSSFDIRIPKGFGIHGIDVSYYQGKIDWKQVKAMKEDDVKIDFAFIKATEGLFKVDPYFQRNWREAPKAGVVCGAYHYFRPQKPGEWQAKFFLQTVNFEAGDLPPVVDIEELDGVPASKMRVQLAGFLKHIEKKTGVKPIIYTGLSFYKDYLRGYFDAYPLWIAHYHQPKLKVSEATNWHFWQHSDKAKISGINHVVDFNAFNGDSLAFDRLLIK</sequence>
<dbReference type="PANTHER" id="PTHR34135">
    <property type="entry name" value="LYSOZYME"/>
    <property type="match status" value="1"/>
</dbReference>
<gene>
    <name evidence="6" type="ordered locus">Phep_1439</name>
</gene>
<dbReference type="Pfam" id="PF01183">
    <property type="entry name" value="Glyco_hydro_25"/>
    <property type="match status" value="1"/>
</dbReference>
<feature type="transmembrane region" description="Helical" evidence="5">
    <location>
        <begin position="79"/>
        <end position="100"/>
    </location>
</feature>
<dbReference type="SUPFAM" id="SSF51445">
    <property type="entry name" value="(Trans)glycosidases"/>
    <property type="match status" value="1"/>
</dbReference>
<dbReference type="InterPro" id="IPR017853">
    <property type="entry name" value="GH"/>
</dbReference>
<dbReference type="GO" id="GO:0003796">
    <property type="term" value="F:lysozyme activity"/>
    <property type="evidence" value="ECO:0007669"/>
    <property type="project" value="InterPro"/>
</dbReference>
<keyword evidence="7" id="KW-1185">Reference proteome</keyword>
<accession>C6XT92</accession>
<dbReference type="GO" id="GO:0016052">
    <property type="term" value="P:carbohydrate catabolic process"/>
    <property type="evidence" value="ECO:0007669"/>
    <property type="project" value="TreeGrafter"/>
</dbReference>
<feature type="compositionally biased region" description="Polar residues" evidence="4">
    <location>
        <begin position="45"/>
        <end position="56"/>
    </location>
</feature>
<dbReference type="AlphaFoldDB" id="C6XT92"/>
<dbReference type="GO" id="GO:0009253">
    <property type="term" value="P:peptidoglycan catabolic process"/>
    <property type="evidence" value="ECO:0007669"/>
    <property type="project" value="InterPro"/>
</dbReference>
<keyword evidence="5" id="KW-0812">Transmembrane</keyword>
<feature type="region of interest" description="Disordered" evidence="4">
    <location>
        <begin position="39"/>
        <end position="71"/>
    </location>
</feature>
<evidence type="ECO:0000313" key="6">
    <source>
        <dbReference type="EMBL" id="ACU03653.1"/>
    </source>
</evidence>
<dbReference type="SMART" id="SM00641">
    <property type="entry name" value="Glyco_25"/>
    <property type="match status" value="1"/>
</dbReference>
<dbReference type="EMBL" id="CP001681">
    <property type="protein sequence ID" value="ACU03653.1"/>
    <property type="molecule type" value="Genomic_DNA"/>
</dbReference>
<evidence type="ECO:0000256" key="1">
    <source>
        <dbReference type="ARBA" id="ARBA00010646"/>
    </source>
</evidence>
<evidence type="ECO:0000256" key="2">
    <source>
        <dbReference type="ARBA" id="ARBA00022801"/>
    </source>
</evidence>
<feature type="compositionally biased region" description="Basic residues" evidence="4">
    <location>
        <begin position="61"/>
        <end position="71"/>
    </location>
</feature>
<dbReference type="GO" id="GO:0016998">
    <property type="term" value="P:cell wall macromolecule catabolic process"/>
    <property type="evidence" value="ECO:0007669"/>
    <property type="project" value="InterPro"/>
</dbReference>
<dbReference type="RefSeq" id="WP_012781597.1">
    <property type="nucleotide sequence ID" value="NC_013061.1"/>
</dbReference>
<dbReference type="KEGG" id="phe:Phep_1439"/>
<comment type="similarity">
    <text evidence="1">Belongs to the glycosyl hydrolase 25 family.</text>
</comment>
<protein>
    <submittedName>
        <fullName evidence="6">Glycoside hydrolase family 25</fullName>
    </submittedName>
</protein>
<dbReference type="Proteomes" id="UP000000852">
    <property type="component" value="Chromosome"/>
</dbReference>
<evidence type="ECO:0000256" key="3">
    <source>
        <dbReference type="ARBA" id="ARBA00023295"/>
    </source>
</evidence>
<organism evidence="6 7">
    <name type="scientific">Pedobacter heparinus (strain ATCC 13125 / DSM 2366 / CIP 104194 / JCM 7457 / NBRC 12017 / NCIMB 9290 / NRRL B-14731 / HIM 762-3)</name>
    <dbReference type="NCBI Taxonomy" id="485917"/>
    <lineage>
        <taxon>Bacteria</taxon>
        <taxon>Pseudomonadati</taxon>
        <taxon>Bacteroidota</taxon>
        <taxon>Sphingobacteriia</taxon>
        <taxon>Sphingobacteriales</taxon>
        <taxon>Sphingobacteriaceae</taxon>
        <taxon>Pedobacter</taxon>
    </lineage>
</organism>
<dbReference type="HOGENOM" id="CLU_044973_3_0_10"/>
<evidence type="ECO:0000313" key="7">
    <source>
        <dbReference type="Proteomes" id="UP000000852"/>
    </source>
</evidence>
<dbReference type="Gene3D" id="3.20.20.80">
    <property type="entry name" value="Glycosidases"/>
    <property type="match status" value="1"/>
</dbReference>
<dbReference type="InterPro" id="IPR002053">
    <property type="entry name" value="Glyco_hydro_25"/>
</dbReference>
<keyword evidence="2 6" id="KW-0378">Hydrolase</keyword>
<proteinExistence type="inferred from homology"/>
<evidence type="ECO:0000256" key="5">
    <source>
        <dbReference type="SAM" id="Phobius"/>
    </source>
</evidence>
<dbReference type="CDD" id="cd06524">
    <property type="entry name" value="GH25_YegX-like"/>
    <property type="match status" value="1"/>
</dbReference>
<dbReference type="CAZy" id="GH25">
    <property type="family name" value="Glycoside Hydrolase Family 25"/>
</dbReference>
<keyword evidence="5" id="KW-0472">Membrane</keyword>
<dbReference type="InterPro" id="IPR018077">
    <property type="entry name" value="Glyco_hydro_fam25_subgr"/>
</dbReference>
<dbReference type="PROSITE" id="PS51904">
    <property type="entry name" value="GLYCOSYL_HYDROL_F25_2"/>
    <property type="match status" value="1"/>
</dbReference>